<organism evidence="1 2">
    <name type="scientific">Gymnopilus dilepis</name>
    <dbReference type="NCBI Taxonomy" id="231916"/>
    <lineage>
        <taxon>Eukaryota</taxon>
        <taxon>Fungi</taxon>
        <taxon>Dikarya</taxon>
        <taxon>Basidiomycota</taxon>
        <taxon>Agaricomycotina</taxon>
        <taxon>Agaricomycetes</taxon>
        <taxon>Agaricomycetidae</taxon>
        <taxon>Agaricales</taxon>
        <taxon>Agaricineae</taxon>
        <taxon>Hymenogastraceae</taxon>
        <taxon>Gymnopilus</taxon>
    </lineage>
</organism>
<keyword evidence="2" id="KW-1185">Reference proteome</keyword>
<sequence>MSFVDWKNIVAVDRFLSTTQVVRERMTDHLSPPVSSSRGVSISSLDARAHHLSLLVEGRS</sequence>
<evidence type="ECO:0000313" key="2">
    <source>
        <dbReference type="Proteomes" id="UP000284706"/>
    </source>
</evidence>
<protein>
    <submittedName>
        <fullName evidence="1">Uncharacterized protein</fullName>
    </submittedName>
</protein>
<name>A0A409X3A7_9AGAR</name>
<evidence type="ECO:0000313" key="1">
    <source>
        <dbReference type="EMBL" id="PPQ85226.1"/>
    </source>
</evidence>
<proteinExistence type="predicted"/>
<accession>A0A409X3A7</accession>
<dbReference type="Proteomes" id="UP000284706">
    <property type="component" value="Unassembled WGS sequence"/>
</dbReference>
<dbReference type="InParanoid" id="A0A409X3A7"/>
<gene>
    <name evidence="1" type="ORF">CVT26_003980</name>
</gene>
<dbReference type="EMBL" id="NHYE01004329">
    <property type="protein sequence ID" value="PPQ85226.1"/>
    <property type="molecule type" value="Genomic_DNA"/>
</dbReference>
<reference evidence="1 2" key="1">
    <citation type="journal article" date="2018" name="Evol. Lett.">
        <title>Horizontal gene cluster transfer increased hallucinogenic mushroom diversity.</title>
        <authorList>
            <person name="Reynolds H.T."/>
            <person name="Vijayakumar V."/>
            <person name="Gluck-Thaler E."/>
            <person name="Korotkin H.B."/>
            <person name="Matheny P.B."/>
            <person name="Slot J.C."/>
        </authorList>
    </citation>
    <scope>NUCLEOTIDE SEQUENCE [LARGE SCALE GENOMIC DNA]</scope>
    <source>
        <strain evidence="1 2">SRW20</strain>
    </source>
</reference>
<comment type="caution">
    <text evidence="1">The sequence shown here is derived from an EMBL/GenBank/DDBJ whole genome shotgun (WGS) entry which is preliminary data.</text>
</comment>
<dbReference type="AlphaFoldDB" id="A0A409X3A7"/>